<feature type="domain" description="Response regulatory" evidence="8">
    <location>
        <begin position="1101"/>
        <end position="1217"/>
    </location>
</feature>
<protein>
    <recommendedName>
        <fullName evidence="2">histidine kinase</fullName>
        <ecNumber evidence="2">2.7.13.3</ecNumber>
    </recommendedName>
</protein>
<dbReference type="InterPro" id="IPR013783">
    <property type="entry name" value="Ig-like_fold"/>
</dbReference>
<dbReference type="InterPro" id="IPR001054">
    <property type="entry name" value="A/G_cyclase"/>
</dbReference>
<dbReference type="SMART" id="SM00044">
    <property type="entry name" value="CYCc"/>
    <property type="match status" value="1"/>
</dbReference>
<organism evidence="10 11">
    <name type="scientific">Pleionea mediterranea</name>
    <dbReference type="NCBI Taxonomy" id="523701"/>
    <lineage>
        <taxon>Bacteria</taxon>
        <taxon>Pseudomonadati</taxon>
        <taxon>Pseudomonadota</taxon>
        <taxon>Gammaproteobacteria</taxon>
        <taxon>Oceanospirillales</taxon>
        <taxon>Pleioneaceae</taxon>
        <taxon>Pleionea</taxon>
    </lineage>
</organism>
<dbReference type="PANTHER" id="PTHR43547:SF2">
    <property type="entry name" value="HYBRID SIGNAL TRANSDUCTION HISTIDINE KINASE C"/>
    <property type="match status" value="1"/>
</dbReference>
<dbReference type="CDD" id="cd16922">
    <property type="entry name" value="HATPase_EvgS-ArcB-TorS-like"/>
    <property type="match status" value="1"/>
</dbReference>
<evidence type="ECO:0000256" key="6">
    <source>
        <dbReference type="SAM" id="Phobius"/>
    </source>
</evidence>
<reference evidence="10 11" key="1">
    <citation type="submission" date="2018-05" db="EMBL/GenBank/DDBJ databases">
        <title>Genomic Encyclopedia of Type Strains, Phase IV (KMG-IV): sequencing the most valuable type-strain genomes for metagenomic binning, comparative biology and taxonomic classification.</title>
        <authorList>
            <person name="Goeker M."/>
        </authorList>
    </citation>
    <scope>NUCLEOTIDE SEQUENCE [LARGE SCALE GENOMIC DNA]</scope>
    <source>
        <strain evidence="10 11">DSM 25350</strain>
    </source>
</reference>
<dbReference type="SUPFAM" id="SSF55874">
    <property type="entry name" value="ATPase domain of HSP90 chaperone/DNA topoisomerase II/histidine kinase"/>
    <property type="match status" value="1"/>
</dbReference>
<dbReference type="PROSITE" id="PS50125">
    <property type="entry name" value="GUANYLATE_CYCLASE_2"/>
    <property type="match status" value="1"/>
</dbReference>
<dbReference type="InterPro" id="IPR015943">
    <property type="entry name" value="WD40/YVTN_repeat-like_dom_sf"/>
</dbReference>
<dbReference type="Pfam" id="PF07494">
    <property type="entry name" value="Reg_prop"/>
    <property type="match status" value="9"/>
</dbReference>
<dbReference type="Gene3D" id="3.30.565.10">
    <property type="entry name" value="Histidine kinase-like ATPase, C-terminal domain"/>
    <property type="match status" value="1"/>
</dbReference>
<keyword evidence="6" id="KW-1133">Transmembrane helix</keyword>
<dbReference type="SMART" id="SM00387">
    <property type="entry name" value="HATPase_c"/>
    <property type="match status" value="1"/>
</dbReference>
<evidence type="ECO:0000256" key="4">
    <source>
        <dbReference type="ARBA" id="ARBA00023012"/>
    </source>
</evidence>
<dbReference type="InterPro" id="IPR011006">
    <property type="entry name" value="CheY-like_superfamily"/>
</dbReference>
<dbReference type="SUPFAM" id="SSF63829">
    <property type="entry name" value="Calcium-dependent phosphotriesterase"/>
    <property type="match status" value="3"/>
</dbReference>
<dbReference type="CDD" id="cd17574">
    <property type="entry name" value="REC_OmpR"/>
    <property type="match status" value="1"/>
</dbReference>
<dbReference type="Gene3D" id="3.40.50.2300">
    <property type="match status" value="1"/>
</dbReference>
<dbReference type="CDD" id="cd00082">
    <property type="entry name" value="HisKA"/>
    <property type="match status" value="1"/>
</dbReference>
<dbReference type="Pfam" id="PF00072">
    <property type="entry name" value="Response_reg"/>
    <property type="match status" value="1"/>
</dbReference>
<evidence type="ECO:0000259" key="7">
    <source>
        <dbReference type="PROSITE" id="PS50109"/>
    </source>
</evidence>
<feature type="transmembrane region" description="Helical" evidence="6">
    <location>
        <begin position="796"/>
        <end position="815"/>
    </location>
</feature>
<dbReference type="InterPro" id="IPR003594">
    <property type="entry name" value="HATPase_dom"/>
</dbReference>
<evidence type="ECO:0000256" key="1">
    <source>
        <dbReference type="ARBA" id="ARBA00000085"/>
    </source>
</evidence>
<keyword evidence="10" id="KW-0808">Transferase</keyword>
<dbReference type="InterPro" id="IPR011110">
    <property type="entry name" value="Reg_prop"/>
</dbReference>
<keyword evidence="3 5" id="KW-0597">Phosphoprotein</keyword>
<dbReference type="PANTHER" id="PTHR43547">
    <property type="entry name" value="TWO-COMPONENT HISTIDINE KINASE"/>
    <property type="match status" value="1"/>
</dbReference>
<keyword evidence="6" id="KW-0812">Transmembrane</keyword>
<evidence type="ECO:0000259" key="8">
    <source>
        <dbReference type="PROSITE" id="PS50110"/>
    </source>
</evidence>
<dbReference type="SMART" id="SM00448">
    <property type="entry name" value="REC"/>
    <property type="match status" value="1"/>
</dbReference>
<evidence type="ECO:0000313" key="11">
    <source>
        <dbReference type="Proteomes" id="UP000245790"/>
    </source>
</evidence>
<dbReference type="SUPFAM" id="SSF55073">
    <property type="entry name" value="Nucleotide cyclase"/>
    <property type="match status" value="1"/>
</dbReference>
<evidence type="ECO:0000256" key="2">
    <source>
        <dbReference type="ARBA" id="ARBA00012438"/>
    </source>
</evidence>
<feature type="domain" description="Guanylate cyclase" evidence="9">
    <location>
        <begin position="1271"/>
        <end position="1406"/>
    </location>
</feature>
<dbReference type="InterPro" id="IPR001789">
    <property type="entry name" value="Sig_transdc_resp-reg_receiver"/>
</dbReference>
<dbReference type="InterPro" id="IPR036097">
    <property type="entry name" value="HisK_dim/P_sf"/>
</dbReference>
<dbReference type="GO" id="GO:0009190">
    <property type="term" value="P:cyclic nucleotide biosynthetic process"/>
    <property type="evidence" value="ECO:0007669"/>
    <property type="project" value="InterPro"/>
</dbReference>
<sequence length="1453" mass="165036">MSLLSPGLLIANDYLQNLSFNHITSADGLPQNTISSMLQDRHGFLWLGTHDGLHRYDGYEFKSYKFDARDPNSISSNVITDIIEAEDGTLWIGTAQNGLNKLDVRTGKFTRFIASPTDFNSLSHNYVTALYIDHRDRLWVGTFNGLNLYQPESGDFVHFYHNPLDAESIPTGSVTAITGDGKDNLYVATSDLLSWFNTEQLSFERFDSRDAPSRINALFLDEDKSLWVGTQLDGLYHLKSNNDRFKQYVHNPGDDHSLSSNNIQAILRDSKGNLWIGTEQGGINLKPRASNEFYHFQKNAADIHSLSINDIWTLMEDRSGQIWIGTAGGGLNKTTPHFQNFSRLQHSPFNANSLAHNFIWNIKQDEKGYIWFATLNGIDRYDPKTRSFQHFQKFYDQNGKAVSNRITTLTIDQTGNVWFGNQQGQVARFNPNQDPTKVRVFDRSSFIHGNFSNNRIRLITSDRMNNIWIATDEGLALLDHQSGEFIEDFRYASVGELGTSSVYTMFQDDQGIMWFGTWDSGLQRYDPEFRKTTTFRYQPDNEFSLSDNTVRSIYQDSQGNLWIGTYNGLNLLKHQDRINNNFKFYSFHESDGLPNNSVYSITGDDSGYLWLGTNRGISRFDPSLSNGDQSNFKNFSTTDGLPADEFNGNAVLHSDNGLLYFGSVSGVAVINPNGITASEYKPTQVFTHILVNGDHYFDNNGWHPLSSIELQHQQNNLQINFSALDLQTPERIIYAYRLQPYEQEWNYITGKNQVQYGNLSSGQFTFEFRSTNSDEIWVDRINQLAITIHPPMWATWWAYSLYLLALMSIIGWFIYKHAKKLREQQALNEHLQRVDKLKDEFLANTSHELRTPLNGIIGIAESLREGIAGPLNRKTQSHLNLIIDSGKRLSHQVNEILDFKKLRHQGLLLNKGLVDLRVAAKVVINLLKPLAEEKQLQLSHALPQFLPPVYADENRLRQILYNLLGNSIKYTQQGFVELTARVVDDRVEVCIKDSGVGIPQDKQSVIFKPFEQLEGSSKNLKSGTGLGLAVTRQLIELHGGSIWLKSKIDAGSSFYFTLPISEQTHSEALPVISEEPQLPSPVTRAMKVAADKTQQSHPNAHILIVDDDALNRQVLNDFLTMNQYRTSEAADGLQALQLIENESFDLIILDVMMPRMSGFEASEKIREQYSLLELPILLLSAKNQPEDINTGLAVGANDYVSKPIDRKILMARVSNLLMLRQVYHSQQERAQLRAMEQTCDHLSRYFPRPLVEKILDGQDIKDIQPERRCITVLFADLVGFTEFSDRFEPETVTDVLNEFLTKMSKIVARHYGLLNEVLGDGLVILFGALEHLDKETQAIKAIELAKDMQQCIVELAEKWRVTGLEQNLNLRIGIHQSYVTLGNFGSKEMIVFRAVGSGVNLASRIQSLCEPGQVMVSYPVFAQTETRFDFEEVSEVTFKGFNHSHRIFNLKSH</sequence>
<dbReference type="SUPFAM" id="SSF52172">
    <property type="entry name" value="CheY-like"/>
    <property type="match status" value="1"/>
</dbReference>
<accession>A0A316FW21</accession>
<comment type="catalytic activity">
    <reaction evidence="1">
        <text>ATP + protein L-histidine = ADP + protein N-phospho-L-histidine.</text>
        <dbReference type="EC" id="2.7.13.3"/>
    </reaction>
</comment>
<feature type="domain" description="Histidine kinase" evidence="7">
    <location>
        <begin position="844"/>
        <end position="1062"/>
    </location>
</feature>
<dbReference type="Pfam" id="PF07495">
    <property type="entry name" value="Y_Y_Y"/>
    <property type="match status" value="1"/>
</dbReference>
<dbReference type="Pfam" id="PF00512">
    <property type="entry name" value="HisKA"/>
    <property type="match status" value="1"/>
</dbReference>
<dbReference type="InterPro" id="IPR005467">
    <property type="entry name" value="His_kinase_dom"/>
</dbReference>
<dbReference type="Gene3D" id="3.30.70.1230">
    <property type="entry name" value="Nucleotide cyclase"/>
    <property type="match status" value="1"/>
</dbReference>
<evidence type="ECO:0000256" key="5">
    <source>
        <dbReference type="PROSITE-ProRule" id="PRU00169"/>
    </source>
</evidence>
<dbReference type="Pfam" id="PF00211">
    <property type="entry name" value="Guanylate_cyc"/>
    <property type="match status" value="1"/>
</dbReference>
<dbReference type="SUPFAM" id="SSF47384">
    <property type="entry name" value="Homodimeric domain of signal transducing histidine kinase"/>
    <property type="match status" value="1"/>
</dbReference>
<proteinExistence type="predicted"/>
<dbReference type="InterPro" id="IPR003661">
    <property type="entry name" value="HisK_dim/P_dom"/>
</dbReference>
<dbReference type="PROSITE" id="PS50109">
    <property type="entry name" value="HIS_KIN"/>
    <property type="match status" value="1"/>
</dbReference>
<gene>
    <name evidence="10" type="ORF">C8D97_104202</name>
</gene>
<dbReference type="EMBL" id="QGGU01000004">
    <property type="protein sequence ID" value="PWK52984.1"/>
    <property type="molecule type" value="Genomic_DNA"/>
</dbReference>
<keyword evidence="11" id="KW-1185">Reference proteome</keyword>
<name>A0A316FW21_9GAMM</name>
<dbReference type="SMART" id="SM00388">
    <property type="entry name" value="HisKA"/>
    <property type="match status" value="1"/>
</dbReference>
<feature type="modified residue" description="4-aspartylphosphate" evidence="5">
    <location>
        <position position="1150"/>
    </location>
</feature>
<dbReference type="InterPro" id="IPR011123">
    <property type="entry name" value="Y_Y_Y"/>
</dbReference>
<dbReference type="GO" id="GO:0000155">
    <property type="term" value="F:phosphorelay sensor kinase activity"/>
    <property type="evidence" value="ECO:0007669"/>
    <property type="project" value="InterPro"/>
</dbReference>
<keyword evidence="10" id="KW-0418">Kinase</keyword>
<dbReference type="Gene3D" id="2.130.10.10">
    <property type="entry name" value="YVTN repeat-like/Quinoprotein amine dehydrogenase"/>
    <property type="match status" value="5"/>
</dbReference>
<dbReference type="Pfam" id="PF02518">
    <property type="entry name" value="HATPase_c"/>
    <property type="match status" value="1"/>
</dbReference>
<dbReference type="CDD" id="cd07302">
    <property type="entry name" value="CHD"/>
    <property type="match status" value="1"/>
</dbReference>
<dbReference type="InterPro" id="IPR004358">
    <property type="entry name" value="Sig_transdc_His_kin-like_C"/>
</dbReference>
<dbReference type="InterPro" id="IPR036890">
    <property type="entry name" value="HATPase_C_sf"/>
</dbReference>
<keyword evidence="4" id="KW-0902">Two-component regulatory system</keyword>
<dbReference type="Proteomes" id="UP000245790">
    <property type="component" value="Unassembled WGS sequence"/>
</dbReference>
<dbReference type="FunFam" id="3.30.565.10:FF:000010">
    <property type="entry name" value="Sensor histidine kinase RcsC"/>
    <property type="match status" value="1"/>
</dbReference>
<dbReference type="GO" id="GO:0004016">
    <property type="term" value="F:adenylate cyclase activity"/>
    <property type="evidence" value="ECO:0007669"/>
    <property type="project" value="UniProtKB-ARBA"/>
</dbReference>
<evidence type="ECO:0000256" key="3">
    <source>
        <dbReference type="ARBA" id="ARBA00022553"/>
    </source>
</evidence>
<evidence type="ECO:0000259" key="9">
    <source>
        <dbReference type="PROSITE" id="PS50125"/>
    </source>
</evidence>
<comment type="caution">
    <text evidence="10">The sequence shown here is derived from an EMBL/GenBank/DDBJ whole genome shotgun (WGS) entry which is preliminary data.</text>
</comment>
<dbReference type="Gene3D" id="2.60.40.10">
    <property type="entry name" value="Immunoglobulins"/>
    <property type="match status" value="1"/>
</dbReference>
<keyword evidence="6" id="KW-0472">Membrane</keyword>
<evidence type="ECO:0000313" key="10">
    <source>
        <dbReference type="EMBL" id="PWK52984.1"/>
    </source>
</evidence>
<dbReference type="EC" id="2.7.13.3" evidence="2"/>
<dbReference type="PRINTS" id="PR00344">
    <property type="entry name" value="BCTRLSENSOR"/>
</dbReference>
<dbReference type="InterPro" id="IPR029787">
    <property type="entry name" value="Nucleotide_cyclase"/>
</dbReference>
<dbReference type="Gene3D" id="1.10.287.130">
    <property type="match status" value="1"/>
</dbReference>
<dbReference type="PROSITE" id="PS50110">
    <property type="entry name" value="RESPONSE_REGULATORY"/>
    <property type="match status" value="1"/>
</dbReference>